<name>Q4SFP6_TETNG</name>
<gene>
    <name evidence="12" type="ORF">GSTENG00019002001</name>
</gene>
<keyword evidence="7" id="KW-1133">Transmembrane helix</keyword>
<dbReference type="KEGG" id="tng:GSTEN00019002G001"/>
<evidence type="ECO:0000256" key="4">
    <source>
        <dbReference type="ARBA" id="ARBA00022525"/>
    </source>
</evidence>
<evidence type="ECO:0000313" key="12">
    <source>
        <dbReference type="EMBL" id="CAG00536.1"/>
    </source>
</evidence>
<evidence type="ECO:0000256" key="2">
    <source>
        <dbReference type="ARBA" id="ARBA00004613"/>
    </source>
</evidence>
<feature type="domain" description="Neuregulin 2 N-terminal" evidence="11">
    <location>
        <begin position="50"/>
        <end position="139"/>
    </location>
</feature>
<dbReference type="InterPro" id="IPR040180">
    <property type="entry name" value="Neuregulin"/>
</dbReference>
<keyword evidence="9" id="KW-0472">Membrane</keyword>
<feature type="non-terminal residue" evidence="12">
    <location>
        <position position="1"/>
    </location>
</feature>
<dbReference type="GO" id="GO:0008083">
    <property type="term" value="F:growth factor activity"/>
    <property type="evidence" value="ECO:0007669"/>
    <property type="project" value="UniProtKB-KW"/>
</dbReference>
<dbReference type="GO" id="GO:0048513">
    <property type="term" value="P:animal organ development"/>
    <property type="evidence" value="ECO:0007669"/>
    <property type="project" value="TreeGrafter"/>
</dbReference>
<keyword evidence="10" id="KW-1015">Disulfide bond</keyword>
<dbReference type="AlphaFoldDB" id="Q4SFP6"/>
<dbReference type="PANTHER" id="PTHR11100">
    <property type="entry name" value="HEREGULIN-NEUREGULIN FAMILY MEMBER"/>
    <property type="match status" value="1"/>
</dbReference>
<proteinExistence type="predicted"/>
<evidence type="ECO:0000256" key="9">
    <source>
        <dbReference type="ARBA" id="ARBA00023136"/>
    </source>
</evidence>
<sequence>PQPTEPCRSAPSDHRAKAGGMRLDSVHLSMLLIGVSFACYSPTLNSLQEQAYKSAVVIEGKVQSTPGNVSAEPHRVNVKVLDVWPLHSGGLEREQLVTVGELGSEAPCTKVKRNHKYIFFMDPTDEPLLFKASFAPLETSGKNVKKDVGRILCEDCGKLVLCGSPARSNPEERAAF</sequence>
<dbReference type="GO" id="GO:0005615">
    <property type="term" value="C:extracellular space"/>
    <property type="evidence" value="ECO:0007669"/>
    <property type="project" value="TreeGrafter"/>
</dbReference>
<keyword evidence="3" id="KW-1003">Cell membrane</keyword>
<keyword evidence="4" id="KW-0964">Secreted</keyword>
<dbReference type="InterPro" id="IPR057909">
    <property type="entry name" value="NRG2_N"/>
</dbReference>
<dbReference type="GO" id="GO:0005886">
    <property type="term" value="C:plasma membrane"/>
    <property type="evidence" value="ECO:0007669"/>
    <property type="project" value="UniProtKB-SubCell"/>
</dbReference>
<evidence type="ECO:0000256" key="3">
    <source>
        <dbReference type="ARBA" id="ARBA00022475"/>
    </source>
</evidence>
<reference evidence="12" key="2">
    <citation type="submission" date="2004-02" db="EMBL/GenBank/DDBJ databases">
        <authorList>
            <consortium name="Genoscope"/>
            <consortium name="Whitehead Institute Centre for Genome Research"/>
        </authorList>
    </citation>
    <scope>NUCLEOTIDE SEQUENCE</scope>
</reference>
<dbReference type="EMBL" id="CAAE01014601">
    <property type="protein sequence ID" value="CAG00536.1"/>
    <property type="molecule type" value="Genomic_DNA"/>
</dbReference>
<evidence type="ECO:0000256" key="8">
    <source>
        <dbReference type="ARBA" id="ARBA00023030"/>
    </source>
</evidence>
<keyword evidence="6" id="KW-0812">Transmembrane</keyword>
<organism evidence="12">
    <name type="scientific">Tetraodon nigroviridis</name>
    <name type="common">Spotted green pufferfish</name>
    <name type="synonym">Chelonodon nigroviridis</name>
    <dbReference type="NCBI Taxonomy" id="99883"/>
    <lineage>
        <taxon>Eukaryota</taxon>
        <taxon>Metazoa</taxon>
        <taxon>Chordata</taxon>
        <taxon>Craniata</taxon>
        <taxon>Vertebrata</taxon>
        <taxon>Euteleostomi</taxon>
        <taxon>Actinopterygii</taxon>
        <taxon>Neopterygii</taxon>
        <taxon>Teleostei</taxon>
        <taxon>Neoteleostei</taxon>
        <taxon>Acanthomorphata</taxon>
        <taxon>Eupercaria</taxon>
        <taxon>Tetraodontiformes</taxon>
        <taxon>Tetradontoidea</taxon>
        <taxon>Tetraodontidae</taxon>
        <taxon>Tetraodon</taxon>
    </lineage>
</organism>
<dbReference type="Pfam" id="PF25518">
    <property type="entry name" value="NRG2_N"/>
    <property type="match status" value="1"/>
</dbReference>
<keyword evidence="5" id="KW-0245">EGF-like domain</keyword>
<dbReference type="GO" id="GO:0035556">
    <property type="term" value="P:intracellular signal transduction"/>
    <property type="evidence" value="ECO:0007669"/>
    <property type="project" value="TreeGrafter"/>
</dbReference>
<evidence type="ECO:0000256" key="5">
    <source>
        <dbReference type="ARBA" id="ARBA00022536"/>
    </source>
</evidence>
<keyword evidence="8" id="KW-0339">Growth factor</keyword>
<reference evidence="12" key="1">
    <citation type="journal article" date="2004" name="Nature">
        <title>Genome duplication in the teleost fish Tetraodon nigroviridis reveals the early vertebrate proto-karyotype.</title>
        <authorList>
            <person name="Jaillon O."/>
            <person name="Aury J.-M."/>
            <person name="Brunet F."/>
            <person name="Petit J.-L."/>
            <person name="Stange-Thomann N."/>
            <person name="Mauceli E."/>
            <person name="Bouneau L."/>
            <person name="Fischer C."/>
            <person name="Ozouf-Costaz C."/>
            <person name="Bernot A."/>
            <person name="Nicaud S."/>
            <person name="Jaffe D."/>
            <person name="Fisher S."/>
            <person name="Lutfalla G."/>
            <person name="Dossat C."/>
            <person name="Segurens B."/>
            <person name="Dasilva C."/>
            <person name="Salanoubat M."/>
            <person name="Levy M."/>
            <person name="Boudet N."/>
            <person name="Castellano S."/>
            <person name="Anthouard V."/>
            <person name="Jubin C."/>
            <person name="Castelli V."/>
            <person name="Katinka M."/>
            <person name="Vacherie B."/>
            <person name="Biemont C."/>
            <person name="Skalli Z."/>
            <person name="Cattolico L."/>
            <person name="Poulain J."/>
            <person name="De Berardinis V."/>
            <person name="Cruaud C."/>
            <person name="Duprat S."/>
            <person name="Brottier P."/>
            <person name="Coutanceau J.-P."/>
            <person name="Gouzy J."/>
            <person name="Parra G."/>
            <person name="Lardier G."/>
            <person name="Chapple C."/>
            <person name="McKernan K.J."/>
            <person name="McEwan P."/>
            <person name="Bosak S."/>
            <person name="Kellis M."/>
            <person name="Volff J.-N."/>
            <person name="Guigo R."/>
            <person name="Zody M.C."/>
            <person name="Mesirov J."/>
            <person name="Lindblad-Toh K."/>
            <person name="Birren B."/>
            <person name="Nusbaum C."/>
            <person name="Kahn D."/>
            <person name="Robinson-Rechavi M."/>
            <person name="Laudet V."/>
            <person name="Schachter V."/>
            <person name="Quetier F."/>
            <person name="Saurin W."/>
            <person name="Scarpelli C."/>
            <person name="Wincker P."/>
            <person name="Lander E.S."/>
            <person name="Weissenbach J."/>
            <person name="Roest Crollius H."/>
        </authorList>
    </citation>
    <scope>NUCLEOTIDE SEQUENCE [LARGE SCALE GENOMIC DNA]</scope>
</reference>
<evidence type="ECO:0000256" key="10">
    <source>
        <dbReference type="ARBA" id="ARBA00023157"/>
    </source>
</evidence>
<evidence type="ECO:0000256" key="1">
    <source>
        <dbReference type="ARBA" id="ARBA00004251"/>
    </source>
</evidence>
<accession>Q4SFP6</accession>
<dbReference type="PANTHER" id="PTHR11100:SF24">
    <property type="entry name" value="PRO-NEUREGULIN-2, MEMBRANE-BOUND ISOFORM ISOFORM X1"/>
    <property type="match status" value="1"/>
</dbReference>
<protein>
    <submittedName>
        <fullName evidence="12">Chromosome 7 SCAF14601, whole genome shotgun sequence</fullName>
    </submittedName>
</protein>
<evidence type="ECO:0000259" key="11">
    <source>
        <dbReference type="Pfam" id="PF25518"/>
    </source>
</evidence>
<evidence type="ECO:0000256" key="6">
    <source>
        <dbReference type="ARBA" id="ARBA00022692"/>
    </source>
</evidence>
<dbReference type="GO" id="GO:0007399">
    <property type="term" value="P:nervous system development"/>
    <property type="evidence" value="ECO:0007669"/>
    <property type="project" value="InterPro"/>
</dbReference>
<evidence type="ECO:0000256" key="7">
    <source>
        <dbReference type="ARBA" id="ARBA00022989"/>
    </source>
</evidence>
<dbReference type="OrthoDB" id="6127080at2759"/>
<comment type="subcellular location">
    <subcellularLocation>
        <location evidence="1">Cell membrane</location>
        <topology evidence="1">Single-pass type I membrane protein</topology>
    </subcellularLocation>
    <subcellularLocation>
        <location evidence="2">Secreted</location>
    </subcellularLocation>
</comment>